<keyword evidence="2 6" id="KW-1003">Cell membrane</keyword>
<organism evidence="8 9">
    <name type="scientific">Listeria rocourtiae</name>
    <dbReference type="NCBI Taxonomy" id="647910"/>
    <lineage>
        <taxon>Bacteria</taxon>
        <taxon>Bacillati</taxon>
        <taxon>Bacillota</taxon>
        <taxon>Bacilli</taxon>
        <taxon>Bacillales</taxon>
        <taxon>Listeriaceae</taxon>
        <taxon>Listeria</taxon>
    </lineage>
</organism>
<feature type="transmembrane region" description="Helical" evidence="6">
    <location>
        <begin position="20"/>
        <end position="38"/>
    </location>
</feature>
<sequence length="633" mass="71544">MNLLKLAWKSILRKPINHSIYAISLLITAFISNTYWSIQTNKSVNEVIQSKESFAAALTIGGIIVFIFLIILVLYTNRFYITVRQNELGTYLLFGESNFSLLKLLFTEQLLFVFTAGVVGNLLGTLFSKLFGTILVRMMGYENQVAINVSWEPVLVSFALLIIAAVFVTLFNIRRFSKISLVSLFTGNSDVPKIRKGNAFLAFLGIFLIIGSLLYSTQTSLDSTILILFVSFTLGVILFINQTLTWYINYKTRHRRYFIKTDMISTASLRSKLPRNTFQLTMITLLSSVTLFFVTFSLLNLETQKVVPRTHLPDDFLYSYVDQVTENKIHQTFKGEIKSHKQFEAIAITAKSPIKSAFTNSLQFGNDGYIMSLSAYNKLRQFRGEKKLATSLQDNEALSFSRGSDTVDLDVQFQFQIGTTPKTLHVIKRLDATMIGWRSDIVQIDGEKPPTFVVSDVYYSNAKSYGNIQKFSTFLLKEPTKQLAHVKTAVSHLPENTYYSAYVIPYTINVESGALLLFVSTFFAIISFMALGATIYFKQLQEAYADKPRFKLLKELGADEKILHKNIRKQLAILFIAPSLLGTAEAFALTVPIINEVDSINAFSFVSSLIGVFLLIYLLFYLSSVAIYRRITS</sequence>
<reference evidence="8 9" key="1">
    <citation type="submission" date="2019-03" db="EMBL/GenBank/DDBJ databases">
        <title>Genomic Encyclopedia of Type Strains, Phase III (KMG-III): the genomes of soil and plant-associated and newly described type strains.</title>
        <authorList>
            <person name="Whitman W."/>
        </authorList>
    </citation>
    <scope>NUCLEOTIDE SEQUENCE [LARGE SCALE GENOMIC DNA]</scope>
    <source>
        <strain evidence="8 9">CECT 7972</strain>
    </source>
</reference>
<dbReference type="InterPro" id="IPR027022">
    <property type="entry name" value="ABC_permease_BceB-typ"/>
</dbReference>
<evidence type="ECO:0000256" key="6">
    <source>
        <dbReference type="PIRNR" id="PIRNR018968"/>
    </source>
</evidence>
<name>A0A4R6ZNG2_9LIST</name>
<feature type="transmembrane region" description="Helical" evidence="6">
    <location>
        <begin position="571"/>
        <end position="594"/>
    </location>
</feature>
<evidence type="ECO:0000259" key="7">
    <source>
        <dbReference type="Pfam" id="PF02687"/>
    </source>
</evidence>
<feature type="transmembrane region" description="Helical" evidence="6">
    <location>
        <begin position="110"/>
        <end position="134"/>
    </location>
</feature>
<evidence type="ECO:0000256" key="4">
    <source>
        <dbReference type="ARBA" id="ARBA00022989"/>
    </source>
</evidence>
<comment type="subcellular location">
    <subcellularLocation>
        <location evidence="1 6">Cell membrane</location>
        <topology evidence="1 6">Multi-pass membrane protein</topology>
    </subcellularLocation>
</comment>
<dbReference type="EMBL" id="SNZK01000003">
    <property type="protein sequence ID" value="TDR54020.1"/>
    <property type="molecule type" value="Genomic_DNA"/>
</dbReference>
<proteinExistence type="inferred from homology"/>
<protein>
    <submittedName>
        <fullName evidence="8">FtsX-like permease family protein</fullName>
    </submittedName>
</protein>
<evidence type="ECO:0000256" key="3">
    <source>
        <dbReference type="ARBA" id="ARBA00022692"/>
    </source>
</evidence>
<gene>
    <name evidence="8" type="ORF">DFP96_103116</name>
</gene>
<feature type="transmembrane region" description="Helical" evidence="6">
    <location>
        <begin position="280"/>
        <end position="299"/>
    </location>
</feature>
<dbReference type="STRING" id="1265846.PROCOU_03509"/>
<feature type="transmembrane region" description="Helical" evidence="6">
    <location>
        <begin position="199"/>
        <end position="218"/>
    </location>
</feature>
<feature type="transmembrane region" description="Helical" evidence="6">
    <location>
        <begin position="514"/>
        <end position="537"/>
    </location>
</feature>
<dbReference type="GO" id="GO:0005886">
    <property type="term" value="C:plasma membrane"/>
    <property type="evidence" value="ECO:0007669"/>
    <property type="project" value="UniProtKB-SubCell"/>
</dbReference>
<dbReference type="InterPro" id="IPR003838">
    <property type="entry name" value="ABC3_permease_C"/>
</dbReference>
<keyword evidence="5 6" id="KW-0472">Membrane</keyword>
<feature type="transmembrane region" description="Helical" evidence="6">
    <location>
        <begin position="224"/>
        <end position="248"/>
    </location>
</feature>
<comment type="similarity">
    <text evidence="6">Belongs to the ABC-4 integral membrane protein family.</text>
</comment>
<dbReference type="InterPro" id="IPR052536">
    <property type="entry name" value="ABC-4_Integral_Memb_Prot"/>
</dbReference>
<evidence type="ECO:0000256" key="5">
    <source>
        <dbReference type="ARBA" id="ARBA00023136"/>
    </source>
</evidence>
<dbReference type="GO" id="GO:0055085">
    <property type="term" value="P:transmembrane transport"/>
    <property type="evidence" value="ECO:0007669"/>
    <property type="project" value="UniProtKB-UniRule"/>
</dbReference>
<accession>A0A4R6ZNG2</accession>
<evidence type="ECO:0000313" key="9">
    <source>
        <dbReference type="Proteomes" id="UP000295558"/>
    </source>
</evidence>
<dbReference type="OrthoDB" id="1705903at2"/>
<keyword evidence="4 6" id="KW-1133">Transmembrane helix</keyword>
<feature type="transmembrane region" description="Helical" evidence="6">
    <location>
        <begin position="600"/>
        <end position="622"/>
    </location>
</feature>
<evidence type="ECO:0000256" key="2">
    <source>
        <dbReference type="ARBA" id="ARBA00022475"/>
    </source>
</evidence>
<feature type="domain" description="ABC3 transporter permease C-terminal" evidence="7">
    <location>
        <begin position="62"/>
        <end position="180"/>
    </location>
</feature>
<dbReference type="AlphaFoldDB" id="A0A4R6ZNG2"/>
<keyword evidence="9" id="KW-1185">Reference proteome</keyword>
<dbReference type="Pfam" id="PF02687">
    <property type="entry name" value="FtsX"/>
    <property type="match status" value="1"/>
</dbReference>
<keyword evidence="3 6" id="KW-0812">Transmembrane</keyword>
<evidence type="ECO:0000313" key="8">
    <source>
        <dbReference type="EMBL" id="TDR54020.1"/>
    </source>
</evidence>
<keyword evidence="6" id="KW-0813">Transport</keyword>
<feature type="transmembrane region" description="Helical" evidence="6">
    <location>
        <begin position="154"/>
        <end position="173"/>
    </location>
</feature>
<dbReference type="PANTHER" id="PTHR46795">
    <property type="entry name" value="ABC TRANSPORTER PERMEASE-RELATED-RELATED"/>
    <property type="match status" value="1"/>
</dbReference>
<dbReference type="Proteomes" id="UP000295558">
    <property type="component" value="Unassembled WGS sequence"/>
</dbReference>
<evidence type="ECO:0000256" key="1">
    <source>
        <dbReference type="ARBA" id="ARBA00004651"/>
    </source>
</evidence>
<dbReference type="PIRSF" id="PIRSF018968">
    <property type="entry name" value="ABC_permease_BceB"/>
    <property type="match status" value="1"/>
</dbReference>
<dbReference type="PANTHER" id="PTHR46795:SF3">
    <property type="entry name" value="ABC TRANSPORTER PERMEASE"/>
    <property type="match status" value="1"/>
</dbReference>
<comment type="caution">
    <text evidence="8">The sequence shown here is derived from an EMBL/GenBank/DDBJ whole genome shotgun (WGS) entry which is preliminary data.</text>
</comment>
<feature type="transmembrane region" description="Helical" evidence="6">
    <location>
        <begin position="53"/>
        <end position="75"/>
    </location>
</feature>